<dbReference type="InterPro" id="IPR029062">
    <property type="entry name" value="Class_I_gatase-like"/>
</dbReference>
<evidence type="ECO:0000259" key="1">
    <source>
        <dbReference type="Pfam" id="PF09822"/>
    </source>
</evidence>
<dbReference type="EMBL" id="BARU01026814">
    <property type="protein sequence ID" value="GAH67128.1"/>
    <property type="molecule type" value="Genomic_DNA"/>
</dbReference>
<protein>
    <recommendedName>
        <fullName evidence="1">ABC-type uncharacterized transport system domain-containing protein</fullName>
    </recommendedName>
</protein>
<dbReference type="Pfam" id="PF09822">
    <property type="entry name" value="ABC_transp_aux"/>
    <property type="match status" value="1"/>
</dbReference>
<dbReference type="AlphaFoldDB" id="X1JBJ7"/>
<accession>X1JBJ7</accession>
<sequence>MENLLKIYNYHSKKIKYEFIDPDKNPGMVKRYDVTQDGTTILEIGDKESRITSSDEEDITNAIIKISRAKKKVLYFLEGHGEASIEISEETGYTLAKEALEKLAYEVKKLTLALSDTFPQDCALLVIPGAKKDLLPNELETIRNYISEGGRIFFMIDPETAPGLKSFLTEYGIQLEDDLIVDTVSR</sequence>
<proteinExistence type="predicted"/>
<feature type="domain" description="ABC-type uncharacterised transport system" evidence="1">
    <location>
        <begin position="71"/>
        <end position="183"/>
    </location>
</feature>
<name>X1JBJ7_9ZZZZ</name>
<evidence type="ECO:0000313" key="2">
    <source>
        <dbReference type="EMBL" id="GAH67128.1"/>
    </source>
</evidence>
<dbReference type="SUPFAM" id="SSF52317">
    <property type="entry name" value="Class I glutamine amidotransferase-like"/>
    <property type="match status" value="1"/>
</dbReference>
<gene>
    <name evidence="2" type="ORF">S03H2_43030</name>
</gene>
<dbReference type="InterPro" id="IPR019196">
    <property type="entry name" value="ABC_transp_unknown"/>
</dbReference>
<feature type="non-terminal residue" evidence="2">
    <location>
        <position position="186"/>
    </location>
</feature>
<reference evidence="2" key="1">
    <citation type="journal article" date="2014" name="Front. Microbiol.">
        <title>High frequency of phylogenetically diverse reductive dehalogenase-homologous genes in deep subseafloor sedimentary metagenomes.</title>
        <authorList>
            <person name="Kawai M."/>
            <person name="Futagami T."/>
            <person name="Toyoda A."/>
            <person name="Takaki Y."/>
            <person name="Nishi S."/>
            <person name="Hori S."/>
            <person name="Arai W."/>
            <person name="Tsubouchi T."/>
            <person name="Morono Y."/>
            <person name="Uchiyama I."/>
            <person name="Ito T."/>
            <person name="Fujiyama A."/>
            <person name="Inagaki F."/>
            <person name="Takami H."/>
        </authorList>
    </citation>
    <scope>NUCLEOTIDE SEQUENCE</scope>
    <source>
        <strain evidence="2">Expedition CK06-06</strain>
    </source>
</reference>
<organism evidence="2">
    <name type="scientific">marine sediment metagenome</name>
    <dbReference type="NCBI Taxonomy" id="412755"/>
    <lineage>
        <taxon>unclassified sequences</taxon>
        <taxon>metagenomes</taxon>
        <taxon>ecological metagenomes</taxon>
    </lineage>
</organism>
<comment type="caution">
    <text evidence="2">The sequence shown here is derived from an EMBL/GenBank/DDBJ whole genome shotgun (WGS) entry which is preliminary data.</text>
</comment>